<feature type="chain" id="PRO_5002881820" description="Receptor ligand binding region domain-containing protein" evidence="5">
    <location>
        <begin position="24"/>
        <end position="497"/>
    </location>
</feature>
<feature type="signal peptide" evidence="5">
    <location>
        <begin position="1"/>
        <end position="23"/>
    </location>
</feature>
<proteinExistence type="predicted"/>
<evidence type="ECO:0000256" key="4">
    <source>
        <dbReference type="ARBA" id="ARBA00023136"/>
    </source>
</evidence>
<keyword evidence="5" id="KW-0732">Signal</keyword>
<evidence type="ECO:0000256" key="2">
    <source>
        <dbReference type="ARBA" id="ARBA00022692"/>
    </source>
</evidence>
<reference evidence="7" key="1">
    <citation type="journal article" date="2005" name="PLoS Biol.">
        <title>The genomes of Oryza sativa: a history of duplications.</title>
        <authorList>
            <person name="Yu J."/>
            <person name="Wang J."/>
            <person name="Lin W."/>
            <person name="Li S."/>
            <person name="Li H."/>
            <person name="Zhou J."/>
            <person name="Ni P."/>
            <person name="Dong W."/>
            <person name="Hu S."/>
            <person name="Zeng C."/>
            <person name="Zhang J."/>
            <person name="Zhang Y."/>
            <person name="Li R."/>
            <person name="Xu Z."/>
            <person name="Li S."/>
            <person name="Li X."/>
            <person name="Zheng H."/>
            <person name="Cong L."/>
            <person name="Lin L."/>
            <person name="Yin J."/>
            <person name="Geng J."/>
            <person name="Li G."/>
            <person name="Shi J."/>
            <person name="Liu J."/>
            <person name="Lv H."/>
            <person name="Li J."/>
            <person name="Wang J."/>
            <person name="Deng Y."/>
            <person name="Ran L."/>
            <person name="Shi X."/>
            <person name="Wang X."/>
            <person name="Wu Q."/>
            <person name="Li C."/>
            <person name="Ren X."/>
            <person name="Wang J."/>
            <person name="Wang X."/>
            <person name="Li D."/>
            <person name="Liu D."/>
            <person name="Zhang X."/>
            <person name="Ji Z."/>
            <person name="Zhao W."/>
            <person name="Sun Y."/>
            <person name="Zhang Z."/>
            <person name="Bao J."/>
            <person name="Han Y."/>
            <person name="Dong L."/>
            <person name="Ji J."/>
            <person name="Chen P."/>
            <person name="Wu S."/>
            <person name="Liu J."/>
            <person name="Xiao Y."/>
            <person name="Bu D."/>
            <person name="Tan J."/>
            <person name="Yang L."/>
            <person name="Ye C."/>
            <person name="Zhang J."/>
            <person name="Xu J."/>
            <person name="Zhou Y."/>
            <person name="Yu Y."/>
            <person name="Zhang B."/>
            <person name="Zhuang S."/>
            <person name="Wei H."/>
            <person name="Liu B."/>
            <person name="Lei M."/>
            <person name="Yu H."/>
            <person name="Li Y."/>
            <person name="Xu H."/>
            <person name="Wei S."/>
            <person name="He X."/>
            <person name="Fang L."/>
            <person name="Zhang Z."/>
            <person name="Zhang Y."/>
            <person name="Huang X."/>
            <person name="Su Z."/>
            <person name="Tong W."/>
            <person name="Li J."/>
            <person name="Tong Z."/>
            <person name="Li S."/>
            <person name="Ye J."/>
            <person name="Wang L."/>
            <person name="Fang L."/>
            <person name="Lei T."/>
            <person name="Chen C."/>
            <person name="Chen H."/>
            <person name="Xu Z."/>
            <person name="Li H."/>
            <person name="Huang H."/>
            <person name="Zhang F."/>
            <person name="Xu H."/>
            <person name="Li N."/>
            <person name="Zhao C."/>
            <person name="Li S."/>
            <person name="Dong L."/>
            <person name="Huang Y."/>
            <person name="Li L."/>
            <person name="Xi Y."/>
            <person name="Qi Q."/>
            <person name="Li W."/>
            <person name="Zhang B."/>
            <person name="Hu W."/>
            <person name="Zhang Y."/>
            <person name="Tian X."/>
            <person name="Jiao Y."/>
            <person name="Liang X."/>
            <person name="Jin J."/>
            <person name="Gao L."/>
            <person name="Zheng W."/>
            <person name="Hao B."/>
            <person name="Liu S."/>
            <person name="Wang W."/>
            <person name="Yuan L."/>
            <person name="Cao M."/>
            <person name="McDermott J."/>
            <person name="Samudrala R."/>
            <person name="Wang J."/>
            <person name="Wong G.K."/>
            <person name="Yang H."/>
        </authorList>
    </citation>
    <scope>NUCLEOTIDE SEQUENCE [LARGE SCALE GENOMIC DNA]</scope>
</reference>
<evidence type="ECO:0000313" key="7">
    <source>
        <dbReference type="EMBL" id="EEE69757.1"/>
    </source>
</evidence>
<dbReference type="Gene3D" id="3.40.50.2300">
    <property type="match status" value="3"/>
</dbReference>
<dbReference type="InterPro" id="IPR028082">
    <property type="entry name" value="Peripla_BP_I"/>
</dbReference>
<sequence>MAGHTPNPLFLLLFLGYLLFAAAQPPLTVTVGLIIDGGSPVGKIANTTIPMALDDFYAAFPRSPARVRLLHRDSRGDVVAAASAALELMEGRGVRAILGPQSSVESAFVADLATRAEVPVVSFSATSPSVSPGGGRTTTTAPLSCRFLVDALTAEGSEVPYRCALPAGADADAVAAAMYRMESLQTRAFVLHARPDLAGRVLAAAEAAGMMGEGFAWVITDGLTGLLGSINAPQGVIGLAPYVPTTPRLRDVRRRWVRRFMAEHPAADAEHAEMGSYAVWAYDAAWAVASAAEHLTAGDLSPPQGGLVGGKGGPTDFAGLGKSRSGKKFLEAITSTTFDGLGGRFQLVDGELAVHAFRVLNIMDRGKERSIGFWTKDGGLTRHLGVGGGGGGELAPVIWPGESTVVPRGWVVPTSARRLRVAVPGSVNPGYRAIVHLDVDAATNRTTAGGFVVEVFEAAVRLLPYALPVEYVKAESMPYDKLVQMVADGFYKFHKSF</sequence>
<organism evidence="7">
    <name type="scientific">Oryza sativa subsp. japonica</name>
    <name type="common">Rice</name>
    <dbReference type="NCBI Taxonomy" id="39947"/>
    <lineage>
        <taxon>Eukaryota</taxon>
        <taxon>Viridiplantae</taxon>
        <taxon>Streptophyta</taxon>
        <taxon>Embryophyta</taxon>
        <taxon>Tracheophyta</taxon>
        <taxon>Spermatophyta</taxon>
        <taxon>Magnoliopsida</taxon>
        <taxon>Liliopsida</taxon>
        <taxon>Poales</taxon>
        <taxon>Poaceae</taxon>
        <taxon>BOP clade</taxon>
        <taxon>Oryzoideae</taxon>
        <taxon>Oryzeae</taxon>
        <taxon>Oryzinae</taxon>
        <taxon>Oryza</taxon>
        <taxon>Oryza sativa</taxon>
    </lineage>
</organism>
<dbReference type="AlphaFoldDB" id="B9G3R0"/>
<comment type="subcellular location">
    <subcellularLocation>
        <location evidence="1">Membrane</location>
    </subcellularLocation>
</comment>
<feature type="domain" description="Receptor ligand binding region" evidence="6">
    <location>
        <begin position="145"/>
        <end position="361"/>
    </location>
</feature>
<dbReference type="EMBL" id="CM000146">
    <property type="protein sequence ID" value="EEE69757.1"/>
    <property type="molecule type" value="Genomic_DNA"/>
</dbReference>
<keyword evidence="2" id="KW-0812">Transmembrane</keyword>
<feature type="domain" description="Receptor ligand binding region" evidence="6">
    <location>
        <begin position="46"/>
        <end position="131"/>
    </location>
</feature>
<gene>
    <name evidence="7" type="ORF">OsJ_29457</name>
</gene>
<dbReference type="FunFam" id="3.40.50.2300:FF:000188">
    <property type="entry name" value="Glutamate receptor"/>
    <property type="match status" value="1"/>
</dbReference>
<reference evidence="7" key="2">
    <citation type="submission" date="2008-12" db="EMBL/GenBank/DDBJ databases">
        <title>Improved gene annotation of the rice (Oryza sativa) genomes.</title>
        <authorList>
            <person name="Wang J."/>
            <person name="Li R."/>
            <person name="Fan W."/>
            <person name="Huang Q."/>
            <person name="Zhang J."/>
            <person name="Zhou Y."/>
            <person name="Hu Y."/>
            <person name="Zi S."/>
            <person name="Li J."/>
            <person name="Ni P."/>
            <person name="Zheng H."/>
            <person name="Zhang Y."/>
            <person name="Zhao M."/>
            <person name="Hao Q."/>
            <person name="McDermott J."/>
            <person name="Samudrala R."/>
            <person name="Kristiansen K."/>
            <person name="Wong G.K.-S."/>
        </authorList>
    </citation>
    <scope>NUCLEOTIDE SEQUENCE</scope>
</reference>
<accession>B9G3R0</accession>
<dbReference type="Pfam" id="PF01094">
    <property type="entry name" value="ANF_receptor"/>
    <property type="match status" value="2"/>
</dbReference>
<dbReference type="InterPro" id="IPR001828">
    <property type="entry name" value="ANF_lig-bd_rcpt"/>
</dbReference>
<evidence type="ECO:0000259" key="6">
    <source>
        <dbReference type="Pfam" id="PF01094"/>
    </source>
</evidence>
<dbReference type="SUPFAM" id="SSF53822">
    <property type="entry name" value="Periplasmic binding protein-like I"/>
    <property type="match status" value="1"/>
</dbReference>
<keyword evidence="3" id="KW-1133">Transmembrane helix</keyword>
<dbReference type="FunFam" id="3.40.190.10:FF:000396">
    <property type="entry name" value="Glutamate receptor"/>
    <property type="match status" value="1"/>
</dbReference>
<evidence type="ECO:0000256" key="3">
    <source>
        <dbReference type="ARBA" id="ARBA00022989"/>
    </source>
</evidence>
<dbReference type="GO" id="GO:0016020">
    <property type="term" value="C:membrane"/>
    <property type="evidence" value="ECO:0007669"/>
    <property type="project" value="UniProtKB-SubCell"/>
</dbReference>
<dbReference type="PANTHER" id="PTHR34836">
    <property type="entry name" value="OS06G0188250 PROTEIN"/>
    <property type="match status" value="1"/>
</dbReference>
<dbReference type="InterPro" id="IPR015683">
    <property type="entry name" value="Ionotropic_Glu_rcpt"/>
</dbReference>
<name>B9G3R0_ORYSJ</name>
<dbReference type="Proteomes" id="UP000007752">
    <property type="component" value="Chromosome 9"/>
</dbReference>
<evidence type="ECO:0000256" key="5">
    <source>
        <dbReference type="SAM" id="SignalP"/>
    </source>
</evidence>
<evidence type="ECO:0000256" key="1">
    <source>
        <dbReference type="ARBA" id="ARBA00004370"/>
    </source>
</evidence>
<protein>
    <recommendedName>
        <fullName evidence="6">Receptor ligand binding region domain-containing protein</fullName>
    </recommendedName>
</protein>
<keyword evidence="4" id="KW-0472">Membrane</keyword>
<dbReference type="PANTHER" id="PTHR34836:SF1">
    <property type="entry name" value="OS09G0428600 PROTEIN"/>
    <property type="match status" value="1"/>
</dbReference>